<accession>A0A8X7VNJ0</accession>
<dbReference type="Proteomes" id="UP000886595">
    <property type="component" value="Unassembled WGS sequence"/>
</dbReference>
<sequence length="95" mass="10844">MPLLAPNVPPGFSPPAGLIAPEIFEHMQLYMNCQDPEERGIREYRMKKALDDLSKDSIAQRANIRVEDPPRSPIFGIKIKDWSLDILMSIRLLQV</sequence>
<comment type="caution">
    <text evidence="1">The sequence shown here is derived from an EMBL/GenBank/DDBJ whole genome shotgun (WGS) entry which is preliminary data.</text>
</comment>
<dbReference type="EMBL" id="JAAMPC010000004">
    <property type="protein sequence ID" value="KAG2314278.1"/>
    <property type="molecule type" value="Genomic_DNA"/>
</dbReference>
<evidence type="ECO:0000313" key="1">
    <source>
        <dbReference type="EMBL" id="KAG2314278.1"/>
    </source>
</evidence>
<protein>
    <submittedName>
        <fullName evidence="1">Uncharacterized protein</fullName>
    </submittedName>
</protein>
<proteinExistence type="predicted"/>
<name>A0A8X7VNJ0_BRACI</name>
<reference evidence="1 2" key="1">
    <citation type="submission" date="2020-02" db="EMBL/GenBank/DDBJ databases">
        <authorList>
            <person name="Ma Q."/>
            <person name="Huang Y."/>
            <person name="Song X."/>
            <person name="Pei D."/>
        </authorList>
    </citation>
    <scope>NUCLEOTIDE SEQUENCE [LARGE SCALE GENOMIC DNA]</scope>
    <source>
        <strain evidence="1">Sxm20200214</strain>
        <tissue evidence="1">Leaf</tissue>
    </source>
</reference>
<keyword evidence="2" id="KW-1185">Reference proteome</keyword>
<organism evidence="1 2">
    <name type="scientific">Brassica carinata</name>
    <name type="common">Ethiopian mustard</name>
    <name type="synonym">Abyssinian cabbage</name>
    <dbReference type="NCBI Taxonomy" id="52824"/>
    <lineage>
        <taxon>Eukaryota</taxon>
        <taxon>Viridiplantae</taxon>
        <taxon>Streptophyta</taxon>
        <taxon>Embryophyta</taxon>
        <taxon>Tracheophyta</taxon>
        <taxon>Spermatophyta</taxon>
        <taxon>Magnoliopsida</taxon>
        <taxon>eudicotyledons</taxon>
        <taxon>Gunneridae</taxon>
        <taxon>Pentapetalae</taxon>
        <taxon>rosids</taxon>
        <taxon>malvids</taxon>
        <taxon>Brassicales</taxon>
        <taxon>Brassicaceae</taxon>
        <taxon>Brassiceae</taxon>
        <taxon>Brassica</taxon>
    </lineage>
</organism>
<evidence type="ECO:0000313" key="2">
    <source>
        <dbReference type="Proteomes" id="UP000886595"/>
    </source>
</evidence>
<dbReference type="AlphaFoldDB" id="A0A8X7VNJ0"/>
<gene>
    <name evidence="1" type="ORF">Bca52824_017400</name>
</gene>